<evidence type="ECO:0000256" key="14">
    <source>
        <dbReference type="ARBA" id="ARBA00049255"/>
    </source>
</evidence>
<dbReference type="EC" id="6.1.1.20" evidence="15"/>
<dbReference type="GO" id="GO:0004826">
    <property type="term" value="F:phenylalanine-tRNA ligase activity"/>
    <property type="evidence" value="ECO:0007669"/>
    <property type="project" value="UniProtKB-UniRule"/>
</dbReference>
<dbReference type="InterPro" id="IPR041616">
    <property type="entry name" value="PheRS_beta_core"/>
</dbReference>
<comment type="catalytic activity">
    <reaction evidence="14 15">
        <text>tRNA(Phe) + L-phenylalanine + ATP = L-phenylalanyl-tRNA(Phe) + AMP + diphosphate + H(+)</text>
        <dbReference type="Rhea" id="RHEA:19413"/>
        <dbReference type="Rhea" id="RHEA-COMP:9668"/>
        <dbReference type="Rhea" id="RHEA-COMP:9699"/>
        <dbReference type="ChEBI" id="CHEBI:15378"/>
        <dbReference type="ChEBI" id="CHEBI:30616"/>
        <dbReference type="ChEBI" id="CHEBI:33019"/>
        <dbReference type="ChEBI" id="CHEBI:58095"/>
        <dbReference type="ChEBI" id="CHEBI:78442"/>
        <dbReference type="ChEBI" id="CHEBI:78531"/>
        <dbReference type="ChEBI" id="CHEBI:456215"/>
        <dbReference type="EC" id="6.1.1.20"/>
    </reaction>
</comment>
<dbReference type="SUPFAM" id="SSF46955">
    <property type="entry name" value="Putative DNA-binding domain"/>
    <property type="match status" value="1"/>
</dbReference>
<proteinExistence type="inferred from homology"/>
<dbReference type="InterPro" id="IPR004532">
    <property type="entry name" value="Phe-tRNA-ligase_IIc_bsu_bact"/>
</dbReference>
<dbReference type="EMBL" id="FMYH01000003">
    <property type="protein sequence ID" value="SDC74160.1"/>
    <property type="molecule type" value="Genomic_DNA"/>
</dbReference>
<dbReference type="GO" id="GO:0000049">
    <property type="term" value="F:tRNA binding"/>
    <property type="evidence" value="ECO:0007669"/>
    <property type="project" value="UniProtKB-UniRule"/>
</dbReference>
<feature type="binding site" evidence="15">
    <location>
        <position position="502"/>
    </location>
    <ligand>
        <name>Mg(2+)</name>
        <dbReference type="ChEBI" id="CHEBI:18420"/>
        <note>shared with alpha subunit</note>
    </ligand>
</feature>
<evidence type="ECO:0000256" key="12">
    <source>
        <dbReference type="ARBA" id="ARBA00022917"/>
    </source>
</evidence>
<dbReference type="Pfam" id="PF03147">
    <property type="entry name" value="FDX-ACB"/>
    <property type="match status" value="1"/>
</dbReference>
<accession>A0A1G6P1K3</accession>
<dbReference type="InterPro" id="IPR045060">
    <property type="entry name" value="Phe-tRNA-ligase_IIc_bsu"/>
</dbReference>
<keyword evidence="6 15" id="KW-0436">Ligase</keyword>
<comment type="subcellular location">
    <subcellularLocation>
        <location evidence="1 15">Cytoplasm</location>
    </subcellularLocation>
</comment>
<evidence type="ECO:0000256" key="11">
    <source>
        <dbReference type="ARBA" id="ARBA00022884"/>
    </source>
</evidence>
<feature type="domain" description="TRNA-binding" evidence="17">
    <location>
        <begin position="41"/>
        <end position="165"/>
    </location>
</feature>
<dbReference type="FunFam" id="3.30.70.380:FF:000001">
    <property type="entry name" value="Phenylalanine--tRNA ligase beta subunit"/>
    <property type="match status" value="1"/>
</dbReference>
<dbReference type="InterPro" id="IPR045864">
    <property type="entry name" value="aa-tRNA-synth_II/BPL/LPL"/>
</dbReference>
<reference evidence="20 21" key="1">
    <citation type="submission" date="2016-09" db="EMBL/GenBank/DDBJ databases">
        <authorList>
            <person name="Capua I."/>
            <person name="De Benedictis P."/>
            <person name="Joannis T."/>
            <person name="Lombin L.H."/>
            <person name="Cattoli G."/>
        </authorList>
    </citation>
    <scope>NUCLEOTIDE SEQUENCE [LARGE SCALE GENOMIC DNA]</scope>
    <source>
        <strain evidence="20 21">ISLP-3</strain>
    </source>
</reference>
<dbReference type="SMART" id="SM00873">
    <property type="entry name" value="B3_4"/>
    <property type="match status" value="1"/>
</dbReference>
<organism evidence="20 21">
    <name type="scientific">Sanguibacter gelidistatuariae</name>
    <dbReference type="NCBI Taxonomy" id="1814289"/>
    <lineage>
        <taxon>Bacteria</taxon>
        <taxon>Bacillati</taxon>
        <taxon>Actinomycetota</taxon>
        <taxon>Actinomycetes</taxon>
        <taxon>Micrococcales</taxon>
        <taxon>Sanguibacteraceae</taxon>
        <taxon>Sanguibacter</taxon>
    </lineage>
</organism>
<dbReference type="GO" id="GO:0009328">
    <property type="term" value="C:phenylalanine-tRNA ligase complex"/>
    <property type="evidence" value="ECO:0007669"/>
    <property type="project" value="TreeGrafter"/>
</dbReference>
<dbReference type="InterPro" id="IPR005146">
    <property type="entry name" value="B3/B4_tRNA-bd"/>
</dbReference>
<dbReference type="InterPro" id="IPR020825">
    <property type="entry name" value="Phe-tRNA_synthase-like_B3/B4"/>
</dbReference>
<dbReference type="SMART" id="SM00896">
    <property type="entry name" value="FDX-ACB"/>
    <property type="match status" value="1"/>
</dbReference>
<dbReference type="PROSITE" id="PS51447">
    <property type="entry name" value="FDX_ACB"/>
    <property type="match status" value="1"/>
</dbReference>
<evidence type="ECO:0000256" key="9">
    <source>
        <dbReference type="ARBA" id="ARBA00022840"/>
    </source>
</evidence>
<feature type="domain" description="B5" evidence="19">
    <location>
        <begin position="435"/>
        <end position="515"/>
    </location>
</feature>
<dbReference type="InterPro" id="IPR036690">
    <property type="entry name" value="Fdx_antiC-bd_sf"/>
</dbReference>
<dbReference type="FunFam" id="3.30.930.10:FF:000130">
    <property type="entry name" value="Phenylalanine--tRNA ligase beta subunit"/>
    <property type="match status" value="1"/>
</dbReference>
<keyword evidence="8 15" id="KW-0547">Nucleotide-binding</keyword>
<dbReference type="Gene3D" id="3.30.930.10">
    <property type="entry name" value="Bira Bifunctional Protein, Domain 2"/>
    <property type="match status" value="1"/>
</dbReference>
<evidence type="ECO:0000256" key="6">
    <source>
        <dbReference type="ARBA" id="ARBA00022598"/>
    </source>
</evidence>
<dbReference type="NCBIfam" id="TIGR00472">
    <property type="entry name" value="pheT_bact"/>
    <property type="match status" value="1"/>
</dbReference>
<gene>
    <name evidence="15" type="primary">pheT</name>
    <name evidence="20" type="ORF">SAMN05216410_2295</name>
</gene>
<dbReference type="GO" id="GO:0000287">
    <property type="term" value="F:magnesium ion binding"/>
    <property type="evidence" value="ECO:0007669"/>
    <property type="project" value="UniProtKB-UniRule"/>
</dbReference>
<dbReference type="SUPFAM" id="SSF56037">
    <property type="entry name" value="PheT/TilS domain"/>
    <property type="match status" value="1"/>
</dbReference>
<keyword evidence="11 16" id="KW-0694">RNA-binding</keyword>
<feature type="binding site" evidence="15">
    <location>
        <position position="503"/>
    </location>
    <ligand>
        <name>Mg(2+)</name>
        <dbReference type="ChEBI" id="CHEBI:18420"/>
        <note>shared with alpha subunit</note>
    </ligand>
</feature>
<dbReference type="InterPro" id="IPR033714">
    <property type="entry name" value="tRNA_bind_bactPheRS"/>
</dbReference>
<evidence type="ECO:0000256" key="4">
    <source>
        <dbReference type="ARBA" id="ARBA00022490"/>
    </source>
</evidence>
<dbReference type="InterPro" id="IPR005147">
    <property type="entry name" value="tRNA_synthase_B5-dom"/>
</dbReference>
<dbReference type="Gene3D" id="3.50.40.10">
    <property type="entry name" value="Phenylalanyl-trna Synthetase, Chain B, domain 3"/>
    <property type="match status" value="1"/>
</dbReference>
<dbReference type="GO" id="GO:0005524">
    <property type="term" value="F:ATP binding"/>
    <property type="evidence" value="ECO:0007669"/>
    <property type="project" value="UniProtKB-UniRule"/>
</dbReference>
<evidence type="ECO:0000259" key="17">
    <source>
        <dbReference type="PROSITE" id="PS50886"/>
    </source>
</evidence>
<evidence type="ECO:0000256" key="13">
    <source>
        <dbReference type="ARBA" id="ARBA00023146"/>
    </source>
</evidence>
<dbReference type="InterPro" id="IPR009061">
    <property type="entry name" value="DNA-bd_dom_put_sf"/>
</dbReference>
<dbReference type="SUPFAM" id="SSF55681">
    <property type="entry name" value="Class II aaRS and biotin synthetases"/>
    <property type="match status" value="1"/>
</dbReference>
<evidence type="ECO:0000313" key="20">
    <source>
        <dbReference type="EMBL" id="SDC74160.1"/>
    </source>
</evidence>
<dbReference type="SUPFAM" id="SSF50249">
    <property type="entry name" value="Nucleic acid-binding proteins"/>
    <property type="match status" value="1"/>
</dbReference>
<dbReference type="Pfam" id="PF03483">
    <property type="entry name" value="B3_4"/>
    <property type="match status" value="1"/>
</dbReference>
<keyword evidence="12 15" id="KW-0648">Protein biosynthesis</keyword>
<feature type="binding site" evidence="15">
    <location>
        <position position="493"/>
    </location>
    <ligand>
        <name>Mg(2+)</name>
        <dbReference type="ChEBI" id="CHEBI:18420"/>
        <note>shared with alpha subunit</note>
    </ligand>
</feature>
<comment type="cofactor">
    <cofactor evidence="15">
        <name>Mg(2+)</name>
        <dbReference type="ChEBI" id="CHEBI:18420"/>
    </cofactor>
    <text evidence="15">Binds 2 magnesium ions per tetramer.</text>
</comment>
<keyword evidence="5 16" id="KW-0820">tRNA-binding</keyword>
<dbReference type="InterPro" id="IPR002547">
    <property type="entry name" value="tRNA-bd_dom"/>
</dbReference>
<keyword evidence="10 15" id="KW-0460">Magnesium</keyword>
<evidence type="ECO:0000256" key="15">
    <source>
        <dbReference type="HAMAP-Rule" id="MF_00283"/>
    </source>
</evidence>
<evidence type="ECO:0000259" key="18">
    <source>
        <dbReference type="PROSITE" id="PS51447"/>
    </source>
</evidence>
<dbReference type="STRING" id="1814289.SAMN05216410_2295"/>
<dbReference type="PROSITE" id="PS50886">
    <property type="entry name" value="TRBD"/>
    <property type="match status" value="1"/>
</dbReference>
<evidence type="ECO:0000259" key="19">
    <source>
        <dbReference type="PROSITE" id="PS51483"/>
    </source>
</evidence>
<name>A0A1G6P1K3_9MICO</name>
<evidence type="ECO:0000256" key="3">
    <source>
        <dbReference type="ARBA" id="ARBA00011209"/>
    </source>
</evidence>
<keyword evidence="13 15" id="KW-0030">Aminoacyl-tRNA synthetase</keyword>
<evidence type="ECO:0000256" key="7">
    <source>
        <dbReference type="ARBA" id="ARBA00022723"/>
    </source>
</evidence>
<dbReference type="CDD" id="cd00769">
    <property type="entry name" value="PheRS_beta_core"/>
    <property type="match status" value="1"/>
</dbReference>
<dbReference type="Proteomes" id="UP000199039">
    <property type="component" value="Unassembled WGS sequence"/>
</dbReference>
<dbReference type="InterPro" id="IPR012340">
    <property type="entry name" value="NA-bd_OB-fold"/>
</dbReference>
<dbReference type="OrthoDB" id="9805455at2"/>
<dbReference type="SMART" id="SM00874">
    <property type="entry name" value="B5"/>
    <property type="match status" value="1"/>
</dbReference>
<keyword evidence="4 15" id="KW-0963">Cytoplasm</keyword>
<keyword evidence="9 15" id="KW-0067">ATP-binding</keyword>
<dbReference type="GO" id="GO:0006432">
    <property type="term" value="P:phenylalanyl-tRNA aminoacylation"/>
    <property type="evidence" value="ECO:0007669"/>
    <property type="project" value="UniProtKB-UniRule"/>
</dbReference>
<dbReference type="Gene3D" id="3.30.70.380">
    <property type="entry name" value="Ferrodoxin-fold anticodon-binding domain"/>
    <property type="match status" value="1"/>
</dbReference>
<evidence type="ECO:0000256" key="8">
    <source>
        <dbReference type="ARBA" id="ARBA00022741"/>
    </source>
</evidence>
<dbReference type="Pfam" id="PF01588">
    <property type="entry name" value="tRNA_bind"/>
    <property type="match status" value="1"/>
</dbReference>
<keyword evidence="7 15" id="KW-0479">Metal-binding</keyword>
<dbReference type="RefSeq" id="WP_093183231.1">
    <property type="nucleotide sequence ID" value="NZ_FMYH01000003.1"/>
</dbReference>
<dbReference type="CDD" id="cd02796">
    <property type="entry name" value="tRNA_bind_bactPheRS"/>
    <property type="match status" value="1"/>
</dbReference>
<evidence type="ECO:0000313" key="21">
    <source>
        <dbReference type="Proteomes" id="UP000199039"/>
    </source>
</evidence>
<dbReference type="HAMAP" id="MF_00283">
    <property type="entry name" value="Phe_tRNA_synth_beta1"/>
    <property type="match status" value="1"/>
</dbReference>
<sequence>MPYIALSWLGEHVELPAGLTAEQLAADLVRVGLEEEGVHGAAVTGPLVVGQVVSLVKEEQKNGKVINWCQVDVGAHNTLDEVGQPTVPRGIICGAHNFVPGDRVVAALPGAVLPGPFPIASRKTYGHISDGMICSARELGLGEDHDGIIVLDRLGYTADNGYDTTPGTDAIALLGLGEEVLEINVTPDRGYCFSMRGVAREFSHSTGAVFTDPGLAQGPLPSPTPDGFEVVVDDVAPIHAQVGCDRFVTRIVRGVDAAAPSPAWMQRRLTQAGMRPISLAVDVTNYVMLDLGQPLHAYDLATLVAPIVVRRAQPGERLTTLDGADRALNGEDLLITDSVGDVGARVLGLAGVMGGAETEVSGSTTDLLIEAAHFDQVTIARTARRHKLPSEAAKRFERGVDPMLPAVAAQRVVDLLVEHGGGTADPAVSDLSDLPERQAIPFVLSEPERLVGVAYTADQVVDVLRQIGCEVSLIEGSGLQARVAVLVPTWRPDLTGSAELVEEVARLVGYDTIPSILPVAPAGRGLTAGQRGRRSVARALAEAGFVETLSYPFIGSGQLDDLGIAADDARRVALRVLNPMSAEKNLMRTNLLVTLLDTARRNVARGTSDLALFEMGLVTRPVLGAPVAPLLPGARRPSDDELARLQAGVPAQPRRVAGLLAGQRDLPGWWGAGRAADWTDAVAAVRLVADRLGVDVVLSGDSDHAPWHPGRCAKVTLADGTLVGHAGELHPKVIERSGLPARAVAFEVDLDVLLAAAPTEPLQGSPVSTFPLAKEDLALVVDASVAAQDVFDAVRAGAGDLLEELRLFDVFSGEQVGEGKKSLAFSLRLRASDRTLTAEDTAAVREAAVAEAHARCGAELRG</sequence>
<evidence type="ECO:0000256" key="1">
    <source>
        <dbReference type="ARBA" id="ARBA00004496"/>
    </source>
</evidence>
<keyword evidence="21" id="KW-1185">Reference proteome</keyword>
<evidence type="ECO:0000256" key="5">
    <source>
        <dbReference type="ARBA" id="ARBA00022555"/>
    </source>
</evidence>
<dbReference type="SUPFAM" id="SSF54991">
    <property type="entry name" value="Anticodon-binding domain of PheRS"/>
    <property type="match status" value="1"/>
</dbReference>
<dbReference type="InterPro" id="IPR005121">
    <property type="entry name" value="Fdx_antiC-bd"/>
</dbReference>
<protein>
    <recommendedName>
        <fullName evidence="15">Phenylalanine--tRNA ligase beta subunit</fullName>
        <ecNumber evidence="15">6.1.1.20</ecNumber>
    </recommendedName>
    <alternativeName>
        <fullName evidence="15">Phenylalanyl-tRNA synthetase beta subunit</fullName>
        <shortName evidence="15">PheRS</shortName>
    </alternativeName>
</protein>
<comment type="similarity">
    <text evidence="2 15">Belongs to the phenylalanyl-tRNA synthetase beta subunit family. Type 1 subfamily.</text>
</comment>
<comment type="subunit">
    <text evidence="3 15">Tetramer of two alpha and two beta subunits.</text>
</comment>
<dbReference type="PANTHER" id="PTHR10947:SF0">
    <property type="entry name" value="PHENYLALANINE--TRNA LIGASE BETA SUBUNIT"/>
    <property type="match status" value="1"/>
</dbReference>
<dbReference type="AlphaFoldDB" id="A0A1G6P1K3"/>
<dbReference type="Gene3D" id="3.30.56.10">
    <property type="match status" value="2"/>
</dbReference>
<dbReference type="Pfam" id="PF03484">
    <property type="entry name" value="B5"/>
    <property type="match status" value="1"/>
</dbReference>
<evidence type="ECO:0000256" key="16">
    <source>
        <dbReference type="PROSITE-ProRule" id="PRU00209"/>
    </source>
</evidence>
<evidence type="ECO:0000256" key="10">
    <source>
        <dbReference type="ARBA" id="ARBA00022842"/>
    </source>
</evidence>
<dbReference type="PROSITE" id="PS51483">
    <property type="entry name" value="B5"/>
    <property type="match status" value="1"/>
</dbReference>
<comment type="caution">
    <text evidence="15">Lacks conserved residue(s) required for the propagation of feature annotation.</text>
</comment>
<evidence type="ECO:0000256" key="2">
    <source>
        <dbReference type="ARBA" id="ARBA00008653"/>
    </source>
</evidence>
<dbReference type="Gene3D" id="2.40.50.140">
    <property type="entry name" value="Nucleic acid-binding proteins"/>
    <property type="match status" value="1"/>
</dbReference>
<feature type="domain" description="FDX-ACB" evidence="18">
    <location>
        <begin position="768"/>
        <end position="861"/>
    </location>
</feature>
<dbReference type="PANTHER" id="PTHR10947">
    <property type="entry name" value="PHENYLALANYL-TRNA SYNTHETASE BETA CHAIN AND LEUCINE-RICH REPEAT-CONTAINING PROTEIN 47"/>
    <property type="match status" value="1"/>
</dbReference>
<dbReference type="Pfam" id="PF17759">
    <property type="entry name" value="tRNA_synthFbeta"/>
    <property type="match status" value="1"/>
</dbReference>